<evidence type="ECO:0000256" key="2">
    <source>
        <dbReference type="ARBA" id="ARBA00005417"/>
    </source>
</evidence>
<keyword evidence="3" id="KW-0813">Transport</keyword>
<evidence type="ECO:0000256" key="7">
    <source>
        <dbReference type="ARBA" id="ARBA00023136"/>
    </source>
</evidence>
<evidence type="ECO:0000256" key="5">
    <source>
        <dbReference type="ARBA" id="ARBA00022741"/>
    </source>
</evidence>
<dbReference type="PROSITE" id="PS50893">
    <property type="entry name" value="ABC_TRANSPORTER_2"/>
    <property type="match status" value="1"/>
</dbReference>
<comment type="similarity">
    <text evidence="2">Belongs to the ABC transporter superfamily.</text>
</comment>
<dbReference type="GO" id="GO:0005524">
    <property type="term" value="F:ATP binding"/>
    <property type="evidence" value="ECO:0007669"/>
    <property type="project" value="UniProtKB-KW"/>
</dbReference>
<dbReference type="SUPFAM" id="SSF52540">
    <property type="entry name" value="P-loop containing nucleoside triphosphate hydrolases"/>
    <property type="match status" value="1"/>
</dbReference>
<keyword evidence="6 9" id="KW-0067">ATP-binding</keyword>
<dbReference type="InterPro" id="IPR027417">
    <property type="entry name" value="P-loop_NTPase"/>
</dbReference>
<dbReference type="InterPro" id="IPR017871">
    <property type="entry name" value="ABC_transporter-like_CS"/>
</dbReference>
<evidence type="ECO:0000256" key="3">
    <source>
        <dbReference type="ARBA" id="ARBA00022448"/>
    </source>
</evidence>
<dbReference type="Gene3D" id="3.40.50.300">
    <property type="entry name" value="P-loop containing nucleotide triphosphate hydrolases"/>
    <property type="match status" value="1"/>
</dbReference>
<proteinExistence type="inferred from homology"/>
<keyword evidence="7" id="KW-0472">Membrane</keyword>
<reference evidence="9" key="1">
    <citation type="submission" date="2022-04" db="EMBL/GenBank/DDBJ databases">
        <title>Shinella lacus sp. nov., a novel member of the genus Shinella from water.</title>
        <authorList>
            <person name="Deng Y."/>
        </authorList>
    </citation>
    <scope>NUCLEOTIDE SEQUENCE</scope>
    <source>
        <strain evidence="9">JCM 31239</strain>
    </source>
</reference>
<dbReference type="InterPro" id="IPR003439">
    <property type="entry name" value="ABC_transporter-like_ATP-bd"/>
</dbReference>
<evidence type="ECO:0000259" key="8">
    <source>
        <dbReference type="PROSITE" id="PS50893"/>
    </source>
</evidence>
<comment type="subcellular location">
    <subcellularLocation>
        <location evidence="1">Cell inner membrane</location>
        <topology evidence="1">Peripheral membrane protein</topology>
    </subcellularLocation>
</comment>
<dbReference type="SMART" id="SM00382">
    <property type="entry name" value="AAA"/>
    <property type="match status" value="1"/>
</dbReference>
<dbReference type="Proteomes" id="UP001177080">
    <property type="component" value="Unassembled WGS sequence"/>
</dbReference>
<keyword evidence="4" id="KW-1003">Cell membrane</keyword>
<keyword evidence="5" id="KW-0547">Nucleotide-binding</keyword>
<dbReference type="InterPro" id="IPR013563">
    <property type="entry name" value="Oligopep_ABC_C"/>
</dbReference>
<evidence type="ECO:0000256" key="4">
    <source>
        <dbReference type="ARBA" id="ARBA00022475"/>
    </source>
</evidence>
<dbReference type="Pfam" id="PF00005">
    <property type="entry name" value="ABC_tran"/>
    <property type="match status" value="1"/>
</dbReference>
<accession>A0ABT8XB32</accession>
<dbReference type="CDD" id="cd03257">
    <property type="entry name" value="ABC_NikE_OppD_transporters"/>
    <property type="match status" value="1"/>
</dbReference>
<gene>
    <name evidence="9" type="ORF">GB928_007080</name>
</gene>
<feature type="domain" description="ABC transporter" evidence="8">
    <location>
        <begin position="6"/>
        <end position="253"/>
    </location>
</feature>
<dbReference type="NCBIfam" id="TIGR01727">
    <property type="entry name" value="oligo_HPY"/>
    <property type="match status" value="1"/>
</dbReference>
<dbReference type="PANTHER" id="PTHR43297:SF2">
    <property type="entry name" value="DIPEPTIDE TRANSPORT ATP-BINDING PROTEIN DPPD"/>
    <property type="match status" value="1"/>
</dbReference>
<dbReference type="RefSeq" id="WP_244761629.1">
    <property type="nucleotide sequence ID" value="NZ_JALJCJ010000004.1"/>
</dbReference>
<organism evidence="9 10">
    <name type="scientific">Shinella curvata</name>
    <dbReference type="NCBI Taxonomy" id="1817964"/>
    <lineage>
        <taxon>Bacteria</taxon>
        <taxon>Pseudomonadati</taxon>
        <taxon>Pseudomonadota</taxon>
        <taxon>Alphaproteobacteria</taxon>
        <taxon>Hyphomicrobiales</taxon>
        <taxon>Rhizobiaceae</taxon>
        <taxon>Shinella</taxon>
    </lineage>
</organism>
<dbReference type="PANTHER" id="PTHR43297">
    <property type="entry name" value="OLIGOPEPTIDE TRANSPORT ATP-BINDING PROTEIN APPD"/>
    <property type="match status" value="1"/>
</dbReference>
<sequence length="318" mass="34959">MTKQLLSVQDLSIDFLTRRGRVQALEDVSFTVSEGEILGIVGESGSGKSVLSYSIMGLSDKAANIRSGSIDFRGVPLKPEKMADLRGREISMVFQSPRTALNPIRKVGHQIEDVLRRHTPLRGKVLKSAAIEALARVRIPDPERRYEAYPFEMSGGMCQRVMIAMALACKPALLICDEPTTGLDVTTQAVIMDLVRDLVAETKMAAILITHDLALAGEYCDRIAVMHAGHIVEVAQSRSFPNELKHPYTERLFAALPSAAANLSELAIIPGSLPDLRGALPPCRYIARCERAKEDCSLGPLPWTKIDSDHLVRCRYPK</sequence>
<dbReference type="InterPro" id="IPR050388">
    <property type="entry name" value="ABC_Ni/Peptide_Import"/>
</dbReference>
<keyword evidence="10" id="KW-1185">Reference proteome</keyword>
<protein>
    <submittedName>
        <fullName evidence="9">ABC transporter ATP-binding protein</fullName>
    </submittedName>
</protein>
<evidence type="ECO:0000313" key="9">
    <source>
        <dbReference type="EMBL" id="MDO6120942.1"/>
    </source>
</evidence>
<dbReference type="PROSITE" id="PS00211">
    <property type="entry name" value="ABC_TRANSPORTER_1"/>
    <property type="match status" value="1"/>
</dbReference>
<dbReference type="InterPro" id="IPR003593">
    <property type="entry name" value="AAA+_ATPase"/>
</dbReference>
<comment type="caution">
    <text evidence="9">The sequence shown here is derived from an EMBL/GenBank/DDBJ whole genome shotgun (WGS) entry which is preliminary data.</text>
</comment>
<dbReference type="Pfam" id="PF08352">
    <property type="entry name" value="oligo_HPY"/>
    <property type="match status" value="1"/>
</dbReference>
<evidence type="ECO:0000256" key="1">
    <source>
        <dbReference type="ARBA" id="ARBA00004417"/>
    </source>
</evidence>
<evidence type="ECO:0000256" key="6">
    <source>
        <dbReference type="ARBA" id="ARBA00022840"/>
    </source>
</evidence>
<name>A0ABT8XB32_9HYPH</name>
<dbReference type="EMBL" id="WHSC02000002">
    <property type="protein sequence ID" value="MDO6120942.1"/>
    <property type="molecule type" value="Genomic_DNA"/>
</dbReference>
<evidence type="ECO:0000313" key="10">
    <source>
        <dbReference type="Proteomes" id="UP001177080"/>
    </source>
</evidence>